<feature type="transmembrane region" description="Helical" evidence="8">
    <location>
        <begin position="384"/>
        <end position="404"/>
    </location>
</feature>
<comment type="similarity">
    <text evidence="2 7">Belongs to the major facilitator superfamily. Sugar transporter (TC 2.A.1.1) family.</text>
</comment>
<dbReference type="GO" id="GO:0016020">
    <property type="term" value="C:membrane"/>
    <property type="evidence" value="ECO:0007669"/>
    <property type="project" value="UniProtKB-SubCell"/>
</dbReference>
<feature type="transmembrane region" description="Helical" evidence="8">
    <location>
        <begin position="33"/>
        <end position="60"/>
    </location>
</feature>
<comment type="subcellular location">
    <subcellularLocation>
        <location evidence="1">Membrane</location>
        <topology evidence="1">Multi-pass membrane protein</topology>
    </subcellularLocation>
</comment>
<feature type="transmembrane region" description="Helical" evidence="8">
    <location>
        <begin position="323"/>
        <end position="344"/>
    </location>
</feature>
<dbReference type="InterPro" id="IPR005828">
    <property type="entry name" value="MFS_sugar_transport-like"/>
</dbReference>
<evidence type="ECO:0000256" key="2">
    <source>
        <dbReference type="ARBA" id="ARBA00010992"/>
    </source>
</evidence>
<evidence type="ECO:0000256" key="6">
    <source>
        <dbReference type="ARBA" id="ARBA00023136"/>
    </source>
</evidence>
<feature type="transmembrane region" description="Helical" evidence="8">
    <location>
        <begin position="107"/>
        <end position="128"/>
    </location>
</feature>
<accession>A0A232LVJ4</accession>
<dbReference type="Proteomes" id="UP000243515">
    <property type="component" value="Unassembled WGS sequence"/>
</dbReference>
<dbReference type="InterPro" id="IPR036259">
    <property type="entry name" value="MFS_trans_sf"/>
</dbReference>
<feature type="transmembrane region" description="Helical" evidence="8">
    <location>
        <begin position="353"/>
        <end position="372"/>
    </location>
</feature>
<dbReference type="PANTHER" id="PTHR48022:SF25">
    <property type="entry name" value="QUINATE TRANSPORTER, PUTATIVE (AFU_ORTHOLOGUE AFUA_5G12950)-RELATED"/>
    <property type="match status" value="1"/>
</dbReference>
<feature type="transmembrane region" description="Helical" evidence="8">
    <location>
        <begin position="80"/>
        <end position="100"/>
    </location>
</feature>
<dbReference type="AlphaFoldDB" id="A0A232LVJ4"/>
<dbReference type="Pfam" id="PF00083">
    <property type="entry name" value="Sugar_tr"/>
    <property type="match status" value="1"/>
</dbReference>
<keyword evidence="4 8" id="KW-0812">Transmembrane</keyword>
<keyword evidence="11" id="KW-1185">Reference proteome</keyword>
<evidence type="ECO:0000256" key="5">
    <source>
        <dbReference type="ARBA" id="ARBA00022989"/>
    </source>
</evidence>
<dbReference type="Gene3D" id="1.20.1250.20">
    <property type="entry name" value="MFS general substrate transporter like domains"/>
    <property type="match status" value="1"/>
</dbReference>
<proteinExistence type="inferred from homology"/>
<comment type="caution">
    <text evidence="10">The sequence shown here is derived from an EMBL/GenBank/DDBJ whole genome shotgun (WGS) entry which is preliminary data.</text>
</comment>
<evidence type="ECO:0000313" key="10">
    <source>
        <dbReference type="EMBL" id="OXV08136.1"/>
    </source>
</evidence>
<evidence type="ECO:0000256" key="3">
    <source>
        <dbReference type="ARBA" id="ARBA00022448"/>
    </source>
</evidence>
<evidence type="ECO:0000256" key="7">
    <source>
        <dbReference type="RuleBase" id="RU003346"/>
    </source>
</evidence>
<keyword evidence="6 8" id="KW-0472">Membrane</keyword>
<dbReference type="GO" id="GO:0005351">
    <property type="term" value="F:carbohydrate:proton symporter activity"/>
    <property type="evidence" value="ECO:0007669"/>
    <property type="project" value="TreeGrafter"/>
</dbReference>
<protein>
    <recommendedName>
        <fullName evidence="9">Major facilitator superfamily (MFS) profile domain-containing protein</fullName>
    </recommendedName>
</protein>
<organism evidence="10 11">
    <name type="scientific">Elaphomyces granulatus</name>
    <dbReference type="NCBI Taxonomy" id="519963"/>
    <lineage>
        <taxon>Eukaryota</taxon>
        <taxon>Fungi</taxon>
        <taxon>Dikarya</taxon>
        <taxon>Ascomycota</taxon>
        <taxon>Pezizomycotina</taxon>
        <taxon>Eurotiomycetes</taxon>
        <taxon>Eurotiomycetidae</taxon>
        <taxon>Eurotiales</taxon>
        <taxon>Elaphomycetaceae</taxon>
        <taxon>Elaphomyces</taxon>
    </lineage>
</organism>
<evidence type="ECO:0000256" key="1">
    <source>
        <dbReference type="ARBA" id="ARBA00004141"/>
    </source>
</evidence>
<name>A0A232LVJ4_9EURO</name>
<feature type="transmembrane region" description="Helical" evidence="8">
    <location>
        <begin position="167"/>
        <end position="185"/>
    </location>
</feature>
<evidence type="ECO:0000259" key="9">
    <source>
        <dbReference type="PROSITE" id="PS50850"/>
    </source>
</evidence>
<feature type="transmembrane region" description="Helical" evidence="8">
    <location>
        <begin position="286"/>
        <end position="308"/>
    </location>
</feature>
<gene>
    <name evidence="10" type="ORF">Egran_04101</name>
</gene>
<keyword evidence="5 8" id="KW-1133">Transmembrane helix</keyword>
<feature type="transmembrane region" description="Helical" evidence="8">
    <location>
        <begin position="205"/>
        <end position="228"/>
    </location>
</feature>
<evidence type="ECO:0000256" key="8">
    <source>
        <dbReference type="SAM" id="Phobius"/>
    </source>
</evidence>
<dbReference type="PANTHER" id="PTHR48022">
    <property type="entry name" value="PLASTIDIC GLUCOSE TRANSPORTER 4"/>
    <property type="match status" value="1"/>
</dbReference>
<keyword evidence="3 7" id="KW-0813">Transport</keyword>
<reference evidence="10 11" key="1">
    <citation type="journal article" date="2015" name="Environ. Microbiol.">
        <title>Metagenome sequence of Elaphomyces granulatus from sporocarp tissue reveals Ascomycota ectomycorrhizal fingerprints of genome expansion and a Proteobacteria-rich microbiome.</title>
        <authorList>
            <person name="Quandt C.A."/>
            <person name="Kohler A."/>
            <person name="Hesse C.N."/>
            <person name="Sharpton T.J."/>
            <person name="Martin F."/>
            <person name="Spatafora J.W."/>
        </authorList>
    </citation>
    <scope>NUCLEOTIDE SEQUENCE [LARGE SCALE GENOMIC DNA]</scope>
    <source>
        <strain evidence="10 11">OSC145934</strain>
    </source>
</reference>
<dbReference type="InterPro" id="IPR020846">
    <property type="entry name" value="MFS_dom"/>
</dbReference>
<dbReference type="PRINTS" id="PR00171">
    <property type="entry name" value="SUGRTRNSPORT"/>
</dbReference>
<dbReference type="PROSITE" id="PS00216">
    <property type="entry name" value="SUGAR_TRANSPORT_1"/>
    <property type="match status" value="1"/>
</dbReference>
<dbReference type="EMBL" id="NPHW01004303">
    <property type="protein sequence ID" value="OXV08136.1"/>
    <property type="molecule type" value="Genomic_DNA"/>
</dbReference>
<evidence type="ECO:0000256" key="4">
    <source>
        <dbReference type="ARBA" id="ARBA00022692"/>
    </source>
</evidence>
<feature type="domain" description="Major facilitator superfamily (MFS) profile" evidence="9">
    <location>
        <begin position="36"/>
        <end position="440"/>
    </location>
</feature>
<dbReference type="PROSITE" id="PS00217">
    <property type="entry name" value="SUGAR_TRANSPORT_2"/>
    <property type="match status" value="1"/>
</dbReference>
<dbReference type="InterPro" id="IPR005829">
    <property type="entry name" value="Sugar_transporter_CS"/>
</dbReference>
<dbReference type="OrthoDB" id="6612291at2759"/>
<dbReference type="SUPFAM" id="SSF103473">
    <property type="entry name" value="MFS general substrate transporter"/>
    <property type="match status" value="1"/>
</dbReference>
<sequence length="440" mass="47901">MESHELLDSSSSPLLASPSSTAKISLIPARFRIYWLAVVLCCGAFLFGYDTGIIGGVLTFDSFHDDFRYQKAEETNVSSMSVGTQQAAAFVGCFAVWPVNNRYGRRLTTMLCSLVFCAGVVLEVVNLHSLPVFYAGRIICGLGVGGSSSVIPIFLSEMSPKEIRGRLGSYYQLMFTFGILISYWVDYGVKFMPPTSLQWQVPLGLQLIPGAVMGFGMLTSGESARWLVSKGYSEKARSSLAWVRASDVEDVEDELSSIQQGIEDEKHAVAGFTLWELLEWPNAHRILLAAGIFLAQQSTGATALAYFGPQFFSLLVGPGTIDLLLTGIFGLVKVASCGFFIIFISDRFGRKPLLLAGAAFMSICMILSSILVKIHDPGRDSGNVVPAATIALIYLNIIAFNLSWGPLPWPYASEIFPTRIREPGVACGHGMGDFLTVRYP</sequence>
<dbReference type="InterPro" id="IPR003663">
    <property type="entry name" value="Sugar/inositol_transpt"/>
</dbReference>
<dbReference type="NCBIfam" id="TIGR00879">
    <property type="entry name" value="SP"/>
    <property type="match status" value="1"/>
</dbReference>
<feature type="transmembrane region" description="Helical" evidence="8">
    <location>
        <begin position="134"/>
        <end position="155"/>
    </location>
</feature>
<dbReference type="PROSITE" id="PS50850">
    <property type="entry name" value="MFS"/>
    <property type="match status" value="1"/>
</dbReference>
<dbReference type="InterPro" id="IPR050360">
    <property type="entry name" value="MFS_Sugar_Transporters"/>
</dbReference>
<evidence type="ECO:0000313" key="11">
    <source>
        <dbReference type="Proteomes" id="UP000243515"/>
    </source>
</evidence>